<sequence length="232" mass="27110">MENEIFSMADSSADEAKKRYERKFFISDFNLPEVISLIKLHPACFRENYPERTINNIYLDSFDMKDYQNNLAGIGKRLKTRIRWYGDGAINEPILEFKLKENLLGSKLSYPLICFQWGKNLNATVQKAIRRSEIPALLKSYLSGLRCSSINGYSRRYYESADKAIRLTLDSDIRFYSDNKKAIDKDNSSLILELKYNQPHDERGREISNRFPFRATKISKYAVGVEKSYLFF</sequence>
<proteinExistence type="predicted"/>
<protein>
    <recommendedName>
        <fullName evidence="1">VTC domain-containing protein</fullName>
    </recommendedName>
</protein>
<gene>
    <name evidence="2" type="ORF">A3A10_00910</name>
</gene>
<dbReference type="InterPro" id="IPR018966">
    <property type="entry name" value="VTC_domain"/>
</dbReference>
<dbReference type="AlphaFoldDB" id="A0A1G2LTJ3"/>
<dbReference type="EMBL" id="MHRA01000036">
    <property type="protein sequence ID" value="OHA14946.1"/>
    <property type="molecule type" value="Genomic_DNA"/>
</dbReference>
<dbReference type="GO" id="GO:0006799">
    <property type="term" value="P:polyphosphate biosynthetic process"/>
    <property type="evidence" value="ECO:0007669"/>
    <property type="project" value="UniProtKB-ARBA"/>
</dbReference>
<reference evidence="2 3" key="1">
    <citation type="journal article" date="2016" name="Nat. Commun.">
        <title>Thousands of microbial genomes shed light on interconnected biogeochemical processes in an aquifer system.</title>
        <authorList>
            <person name="Anantharaman K."/>
            <person name="Brown C.T."/>
            <person name="Hug L.A."/>
            <person name="Sharon I."/>
            <person name="Castelle C.J."/>
            <person name="Probst A.J."/>
            <person name="Thomas B.C."/>
            <person name="Singh A."/>
            <person name="Wilkins M.J."/>
            <person name="Karaoz U."/>
            <person name="Brodie E.L."/>
            <person name="Williams K.H."/>
            <person name="Hubbard S.S."/>
            <person name="Banfield J.F."/>
        </authorList>
    </citation>
    <scope>NUCLEOTIDE SEQUENCE [LARGE SCALE GENOMIC DNA]</scope>
</reference>
<dbReference type="Gene3D" id="3.20.100.30">
    <property type="entry name" value="VTC, catalytic tunnel domain"/>
    <property type="match status" value="1"/>
</dbReference>
<accession>A0A1G2LTJ3</accession>
<dbReference type="InterPro" id="IPR042267">
    <property type="entry name" value="VTC_sf"/>
</dbReference>
<dbReference type="Pfam" id="PF09359">
    <property type="entry name" value="VTC"/>
    <property type="match status" value="1"/>
</dbReference>
<evidence type="ECO:0000313" key="3">
    <source>
        <dbReference type="Proteomes" id="UP000178116"/>
    </source>
</evidence>
<evidence type="ECO:0000259" key="1">
    <source>
        <dbReference type="Pfam" id="PF09359"/>
    </source>
</evidence>
<organism evidence="2 3">
    <name type="scientific">Candidatus Tagabacteria bacterium RIFCSPLOWO2_01_FULL_42_9</name>
    <dbReference type="NCBI Taxonomy" id="1802296"/>
    <lineage>
        <taxon>Bacteria</taxon>
        <taxon>Candidatus Tagaibacteriota</taxon>
    </lineage>
</organism>
<evidence type="ECO:0000313" key="2">
    <source>
        <dbReference type="EMBL" id="OHA14946.1"/>
    </source>
</evidence>
<comment type="caution">
    <text evidence="2">The sequence shown here is derived from an EMBL/GenBank/DDBJ whole genome shotgun (WGS) entry which is preliminary data.</text>
</comment>
<dbReference type="Proteomes" id="UP000178116">
    <property type="component" value="Unassembled WGS sequence"/>
</dbReference>
<name>A0A1G2LTJ3_9BACT</name>
<feature type="domain" description="VTC" evidence="1">
    <location>
        <begin position="18"/>
        <end position="228"/>
    </location>
</feature>